<evidence type="ECO:0000313" key="5">
    <source>
        <dbReference type="EMBL" id="MDP5274055.1"/>
    </source>
</evidence>
<keyword evidence="3" id="KW-0804">Transcription</keyword>
<dbReference type="SMART" id="SM00895">
    <property type="entry name" value="FCD"/>
    <property type="match status" value="1"/>
</dbReference>
<protein>
    <submittedName>
        <fullName evidence="5">GntR family transcriptional regulator</fullName>
    </submittedName>
</protein>
<dbReference type="SUPFAM" id="SSF48008">
    <property type="entry name" value="GntR ligand-binding domain-like"/>
    <property type="match status" value="1"/>
</dbReference>
<organism evidence="5 6">
    <name type="scientific">Chengkuizengella axinellae</name>
    <dbReference type="NCBI Taxonomy" id="3064388"/>
    <lineage>
        <taxon>Bacteria</taxon>
        <taxon>Bacillati</taxon>
        <taxon>Bacillota</taxon>
        <taxon>Bacilli</taxon>
        <taxon>Bacillales</taxon>
        <taxon>Paenibacillaceae</taxon>
        <taxon>Chengkuizengella</taxon>
    </lineage>
</organism>
<dbReference type="InterPro" id="IPR036388">
    <property type="entry name" value="WH-like_DNA-bd_sf"/>
</dbReference>
<dbReference type="EMBL" id="JAVAMP010000002">
    <property type="protein sequence ID" value="MDP5274055.1"/>
    <property type="molecule type" value="Genomic_DNA"/>
</dbReference>
<dbReference type="PROSITE" id="PS50949">
    <property type="entry name" value="HTH_GNTR"/>
    <property type="match status" value="1"/>
</dbReference>
<dbReference type="Gene3D" id="1.20.120.530">
    <property type="entry name" value="GntR ligand-binding domain-like"/>
    <property type="match status" value="1"/>
</dbReference>
<keyword evidence="2" id="KW-0238">DNA-binding</keyword>
<dbReference type="SMART" id="SM00345">
    <property type="entry name" value="HTH_GNTR"/>
    <property type="match status" value="1"/>
</dbReference>
<dbReference type="InterPro" id="IPR011711">
    <property type="entry name" value="GntR_C"/>
</dbReference>
<dbReference type="Pfam" id="PF07729">
    <property type="entry name" value="FCD"/>
    <property type="match status" value="1"/>
</dbReference>
<comment type="caution">
    <text evidence="5">The sequence shown here is derived from an EMBL/GenBank/DDBJ whole genome shotgun (WGS) entry which is preliminary data.</text>
</comment>
<feature type="domain" description="HTH gntR-type" evidence="4">
    <location>
        <begin position="11"/>
        <end position="78"/>
    </location>
</feature>
<sequence>MNQKTQNRQSGSTREYIYQTLKNQIMNLELKPGTKISEKEISETLKVSRTPVRESFLRLAQEELLEIYPQSGTVVSYIHLDFVEEGRFVREKLERAIVKLACEQFPEDLLFQLETNVSTQHLCSEKGNYKNLFELDEEFHNILFIGCNKVRTWKIIEQLKSHFNRIRMLRLVSNDNWDIMISQHKQILEFIKQKDGDRAEKLMKEHLNLVNFDLHTLKQQYPEYFK</sequence>
<dbReference type="InterPro" id="IPR008920">
    <property type="entry name" value="TF_FadR/GntR_C"/>
</dbReference>
<proteinExistence type="predicted"/>
<gene>
    <name evidence="5" type="ORF">Q5Y73_08055</name>
</gene>
<dbReference type="PANTHER" id="PTHR43537:SF6">
    <property type="entry name" value="HTH-TYPE TRANSCRIPTIONAL REPRESSOR RSPR"/>
    <property type="match status" value="1"/>
</dbReference>
<reference evidence="5 6" key="1">
    <citation type="submission" date="2023-08" db="EMBL/GenBank/DDBJ databases">
        <authorList>
            <person name="Park J.-S."/>
        </authorList>
    </citation>
    <scope>NUCLEOTIDE SEQUENCE [LARGE SCALE GENOMIC DNA]</scope>
    <source>
        <strain evidence="5 6">2205SS18-9</strain>
    </source>
</reference>
<dbReference type="RefSeq" id="WP_305991346.1">
    <property type="nucleotide sequence ID" value="NZ_JAVAMP010000002.1"/>
</dbReference>
<evidence type="ECO:0000256" key="1">
    <source>
        <dbReference type="ARBA" id="ARBA00023015"/>
    </source>
</evidence>
<evidence type="ECO:0000256" key="2">
    <source>
        <dbReference type="ARBA" id="ARBA00023125"/>
    </source>
</evidence>
<dbReference type="PANTHER" id="PTHR43537">
    <property type="entry name" value="TRANSCRIPTIONAL REGULATOR, GNTR FAMILY"/>
    <property type="match status" value="1"/>
</dbReference>
<keyword evidence="6" id="KW-1185">Reference proteome</keyword>
<dbReference type="Proteomes" id="UP001231941">
    <property type="component" value="Unassembled WGS sequence"/>
</dbReference>
<evidence type="ECO:0000256" key="3">
    <source>
        <dbReference type="ARBA" id="ARBA00023163"/>
    </source>
</evidence>
<accession>A0ABT9IXJ8</accession>
<dbReference type="InterPro" id="IPR000524">
    <property type="entry name" value="Tscrpt_reg_HTH_GntR"/>
</dbReference>
<dbReference type="InterPro" id="IPR036390">
    <property type="entry name" value="WH_DNA-bd_sf"/>
</dbReference>
<evidence type="ECO:0000313" key="6">
    <source>
        <dbReference type="Proteomes" id="UP001231941"/>
    </source>
</evidence>
<dbReference type="Pfam" id="PF00392">
    <property type="entry name" value="GntR"/>
    <property type="match status" value="1"/>
</dbReference>
<keyword evidence="1" id="KW-0805">Transcription regulation</keyword>
<dbReference type="CDD" id="cd07377">
    <property type="entry name" value="WHTH_GntR"/>
    <property type="match status" value="1"/>
</dbReference>
<dbReference type="Gene3D" id="1.10.10.10">
    <property type="entry name" value="Winged helix-like DNA-binding domain superfamily/Winged helix DNA-binding domain"/>
    <property type="match status" value="1"/>
</dbReference>
<dbReference type="SUPFAM" id="SSF46785">
    <property type="entry name" value="Winged helix' DNA-binding domain"/>
    <property type="match status" value="1"/>
</dbReference>
<name>A0ABT9IXJ8_9BACL</name>
<evidence type="ECO:0000259" key="4">
    <source>
        <dbReference type="PROSITE" id="PS50949"/>
    </source>
</evidence>